<dbReference type="Proteomes" id="UP001164693">
    <property type="component" value="Chromosome"/>
</dbReference>
<dbReference type="SUPFAM" id="SSF52833">
    <property type="entry name" value="Thioredoxin-like"/>
    <property type="match status" value="1"/>
</dbReference>
<evidence type="ECO:0000256" key="5">
    <source>
        <dbReference type="ARBA" id="ARBA00023284"/>
    </source>
</evidence>
<dbReference type="Gene3D" id="3.40.30.10">
    <property type="entry name" value="Glutaredoxin"/>
    <property type="match status" value="1"/>
</dbReference>
<evidence type="ECO:0000256" key="1">
    <source>
        <dbReference type="ARBA" id="ARBA00008987"/>
    </source>
</evidence>
<dbReference type="EMBL" id="CP097463">
    <property type="protein sequence ID" value="WAX56057.1"/>
    <property type="molecule type" value="Genomic_DNA"/>
</dbReference>
<evidence type="ECO:0000256" key="7">
    <source>
        <dbReference type="PIRNR" id="PIRNR000077"/>
    </source>
</evidence>
<dbReference type="PROSITE" id="PS51352">
    <property type="entry name" value="THIOREDOXIN_2"/>
    <property type="match status" value="1"/>
</dbReference>
<keyword evidence="4" id="KW-1015">Disulfide bond</keyword>
<dbReference type="InterPro" id="IPR017937">
    <property type="entry name" value="Thioredoxin_CS"/>
</dbReference>
<keyword evidence="5" id="KW-0676">Redox-active center</keyword>
<evidence type="ECO:0000256" key="2">
    <source>
        <dbReference type="ARBA" id="ARBA00022448"/>
    </source>
</evidence>
<dbReference type="PIRSF" id="PIRSF000077">
    <property type="entry name" value="Thioredoxin"/>
    <property type="match status" value="1"/>
</dbReference>
<accession>A0ABY7JXL7</accession>
<dbReference type="InterPro" id="IPR005746">
    <property type="entry name" value="Thioredoxin"/>
</dbReference>
<dbReference type="Pfam" id="PF00085">
    <property type="entry name" value="Thioredoxin"/>
    <property type="match status" value="1"/>
</dbReference>
<dbReference type="RefSeq" id="WP_269442583.1">
    <property type="nucleotide sequence ID" value="NZ_CP097463.1"/>
</dbReference>
<organism evidence="9 10">
    <name type="scientific">Jatrophihabitans cynanchi</name>
    <dbReference type="NCBI Taxonomy" id="2944128"/>
    <lineage>
        <taxon>Bacteria</taxon>
        <taxon>Bacillati</taxon>
        <taxon>Actinomycetota</taxon>
        <taxon>Actinomycetes</taxon>
        <taxon>Jatrophihabitantales</taxon>
        <taxon>Jatrophihabitantaceae</taxon>
        <taxon>Jatrophihabitans</taxon>
    </lineage>
</organism>
<reference evidence="9" key="1">
    <citation type="submission" date="2022-05" db="EMBL/GenBank/DDBJ databases">
        <title>Jatrophihabitans sp. SB3-54 whole genome sequence.</title>
        <authorList>
            <person name="Suh M.K."/>
            <person name="Eom M.K."/>
            <person name="Kim J.S."/>
            <person name="Kim H.S."/>
            <person name="Do H.E."/>
            <person name="Shin Y.K."/>
            <person name="Lee J.-S."/>
        </authorList>
    </citation>
    <scope>NUCLEOTIDE SEQUENCE</scope>
    <source>
        <strain evidence="9">SB3-54</strain>
    </source>
</reference>
<evidence type="ECO:0000259" key="8">
    <source>
        <dbReference type="PROSITE" id="PS51352"/>
    </source>
</evidence>
<evidence type="ECO:0000256" key="3">
    <source>
        <dbReference type="ARBA" id="ARBA00022982"/>
    </source>
</evidence>
<dbReference type="InterPro" id="IPR036249">
    <property type="entry name" value="Thioredoxin-like_sf"/>
</dbReference>
<dbReference type="CDD" id="cd02947">
    <property type="entry name" value="TRX_family"/>
    <property type="match status" value="1"/>
</dbReference>
<name>A0ABY7JXL7_9ACTN</name>
<feature type="domain" description="Thioredoxin" evidence="8">
    <location>
        <begin position="1"/>
        <end position="105"/>
    </location>
</feature>
<dbReference type="NCBIfam" id="TIGR01068">
    <property type="entry name" value="thioredoxin"/>
    <property type="match status" value="1"/>
</dbReference>
<dbReference type="PANTHER" id="PTHR45663">
    <property type="entry name" value="GEO12009P1"/>
    <property type="match status" value="1"/>
</dbReference>
<gene>
    <name evidence="9" type="primary">trxA</name>
    <name evidence="9" type="ORF">M6B22_16140</name>
</gene>
<keyword evidence="10" id="KW-1185">Reference proteome</keyword>
<comment type="similarity">
    <text evidence="1 7">Belongs to the thioredoxin family.</text>
</comment>
<keyword evidence="3" id="KW-0249">Electron transport</keyword>
<dbReference type="PANTHER" id="PTHR45663:SF40">
    <property type="entry name" value="THIOREDOXIN 2"/>
    <property type="match status" value="1"/>
</dbReference>
<dbReference type="PRINTS" id="PR00421">
    <property type="entry name" value="THIOREDOXIN"/>
</dbReference>
<evidence type="ECO:0000313" key="9">
    <source>
        <dbReference type="EMBL" id="WAX56057.1"/>
    </source>
</evidence>
<dbReference type="InterPro" id="IPR013766">
    <property type="entry name" value="Thioredoxin_domain"/>
</dbReference>
<evidence type="ECO:0000256" key="4">
    <source>
        <dbReference type="ARBA" id="ARBA00023157"/>
    </source>
</evidence>
<keyword evidence="2" id="KW-0813">Transport</keyword>
<dbReference type="PROSITE" id="PS00194">
    <property type="entry name" value="THIOREDOXIN_1"/>
    <property type="match status" value="1"/>
</dbReference>
<sequence>MSTTTLSAAGFEDVLKENDIVLVDFWASWCGPCRMFAPVFEKASDEHPDIVFGKVDTEAERSLAAAAGIQSIPTLMAFREGILVFSQPGALPASALAEVISAVRALDMDEVRAQVAAQAG</sequence>
<proteinExistence type="inferred from homology"/>
<evidence type="ECO:0000256" key="6">
    <source>
        <dbReference type="NCBIfam" id="TIGR01068"/>
    </source>
</evidence>
<evidence type="ECO:0000313" key="10">
    <source>
        <dbReference type="Proteomes" id="UP001164693"/>
    </source>
</evidence>
<protein>
    <recommendedName>
        <fullName evidence="6 7">Thioredoxin</fullName>
    </recommendedName>
</protein>